<evidence type="ECO:0000313" key="1">
    <source>
        <dbReference type="EMBL" id="HAA83672.1"/>
    </source>
</evidence>
<gene>
    <name evidence="1" type="ORF">DCE01_02625</name>
</gene>
<dbReference type="Proteomes" id="UP000257240">
    <property type="component" value="Unassembled WGS sequence"/>
</dbReference>
<evidence type="ECO:0000313" key="2">
    <source>
        <dbReference type="Proteomes" id="UP000257240"/>
    </source>
</evidence>
<sequence length="86" mass="10210">MERETFISKFTALAERIKQTYGVNLWLVEVLGKRHSYVAGHKEDSFLPPEPIYLNERFAVVSNEWEKIPEEERKQLISFLKEDLLK</sequence>
<protein>
    <submittedName>
        <fullName evidence="1">Uncharacterized protein</fullName>
    </submittedName>
</protein>
<proteinExistence type="predicted"/>
<dbReference type="EMBL" id="DLVE01000033">
    <property type="protein sequence ID" value="HAA83672.1"/>
    <property type="molecule type" value="Genomic_DNA"/>
</dbReference>
<name>A0A3B8N3E1_9BACT</name>
<accession>A0A3B8N3E1</accession>
<dbReference type="AlphaFoldDB" id="A0A3B8N3E1"/>
<comment type="caution">
    <text evidence="1">The sequence shown here is derived from an EMBL/GenBank/DDBJ whole genome shotgun (WGS) entry which is preliminary data.</text>
</comment>
<reference evidence="1 2" key="1">
    <citation type="journal article" date="2018" name="Nat. Biotechnol.">
        <title>A standardized bacterial taxonomy based on genome phylogeny substantially revises the tree of life.</title>
        <authorList>
            <person name="Parks D.H."/>
            <person name="Chuvochina M."/>
            <person name="Waite D.W."/>
            <person name="Rinke C."/>
            <person name="Skarshewski A."/>
            <person name="Chaumeil P.A."/>
            <person name="Hugenholtz P."/>
        </authorList>
    </citation>
    <scope>NUCLEOTIDE SEQUENCE [LARGE SCALE GENOMIC DNA]</scope>
    <source>
        <strain evidence="1">UBA12529</strain>
    </source>
</reference>
<dbReference type="RefSeq" id="WP_051754604.1">
    <property type="nucleotide sequence ID" value="NZ_DAINLL010000002.1"/>
</dbReference>
<organism evidence="1 2">
    <name type="scientific">Thermodesulfobacterium commune</name>
    <dbReference type="NCBI Taxonomy" id="1741"/>
    <lineage>
        <taxon>Bacteria</taxon>
        <taxon>Pseudomonadati</taxon>
        <taxon>Thermodesulfobacteriota</taxon>
        <taxon>Thermodesulfobacteria</taxon>
        <taxon>Thermodesulfobacteriales</taxon>
        <taxon>Thermodesulfobacteriaceae</taxon>
        <taxon>Thermodesulfobacterium</taxon>
    </lineage>
</organism>